<keyword evidence="3" id="KW-1185">Reference proteome</keyword>
<protein>
    <submittedName>
        <fullName evidence="2">Uncharacterized protein</fullName>
    </submittedName>
</protein>
<organism evidence="2 3">
    <name type="scientific">Crossiella cryophila</name>
    <dbReference type="NCBI Taxonomy" id="43355"/>
    <lineage>
        <taxon>Bacteria</taxon>
        <taxon>Bacillati</taxon>
        <taxon>Actinomycetota</taxon>
        <taxon>Actinomycetes</taxon>
        <taxon>Pseudonocardiales</taxon>
        <taxon>Pseudonocardiaceae</taxon>
        <taxon>Crossiella</taxon>
    </lineage>
</organism>
<dbReference type="Proteomes" id="UP000533598">
    <property type="component" value="Unassembled WGS sequence"/>
</dbReference>
<name>A0A7W7CCC4_9PSEU</name>
<feature type="region of interest" description="Disordered" evidence="1">
    <location>
        <begin position="183"/>
        <end position="204"/>
    </location>
</feature>
<feature type="compositionally biased region" description="Basic and acidic residues" evidence="1">
    <location>
        <begin position="1"/>
        <end position="20"/>
    </location>
</feature>
<dbReference type="RefSeq" id="WP_185004411.1">
    <property type="nucleotide sequence ID" value="NZ_BAAAUI010000036.1"/>
</dbReference>
<evidence type="ECO:0000313" key="2">
    <source>
        <dbReference type="EMBL" id="MBB4678580.1"/>
    </source>
</evidence>
<gene>
    <name evidence="2" type="ORF">HNR67_004698</name>
</gene>
<comment type="caution">
    <text evidence="2">The sequence shown here is derived from an EMBL/GenBank/DDBJ whole genome shotgun (WGS) entry which is preliminary data.</text>
</comment>
<feature type="region of interest" description="Disordered" evidence="1">
    <location>
        <begin position="1"/>
        <end position="55"/>
    </location>
</feature>
<evidence type="ECO:0000313" key="3">
    <source>
        <dbReference type="Proteomes" id="UP000533598"/>
    </source>
</evidence>
<reference evidence="2 3" key="1">
    <citation type="submission" date="2020-08" db="EMBL/GenBank/DDBJ databases">
        <title>Sequencing the genomes of 1000 actinobacteria strains.</title>
        <authorList>
            <person name="Klenk H.-P."/>
        </authorList>
    </citation>
    <scope>NUCLEOTIDE SEQUENCE [LARGE SCALE GENOMIC DNA]</scope>
    <source>
        <strain evidence="2 3">DSM 44230</strain>
    </source>
</reference>
<accession>A0A7W7CCC4</accession>
<feature type="compositionally biased region" description="Gly residues" evidence="1">
    <location>
        <begin position="183"/>
        <end position="196"/>
    </location>
</feature>
<dbReference type="AlphaFoldDB" id="A0A7W7CCC4"/>
<dbReference type="EMBL" id="JACHMH010000001">
    <property type="protein sequence ID" value="MBB4678580.1"/>
    <property type="molecule type" value="Genomic_DNA"/>
</dbReference>
<proteinExistence type="predicted"/>
<sequence>MASKRDEIKGMSAKDYDINTKADPAWGGLSDGDVGKRFPPPPVPSTEDGSGSGTRVSTEALKEFATNIRSLIPPLKDVLHKIRETKLAPGVFYDAFDLVKKVTGSKTGDSSGGVTSIQHATEKFTMNAINAITQAAEELEKLATAYATTEELNSATGKDLGEHIENARQRIISMVGGAGAVGGGGIGGAGDGAKGGGGEDSRTK</sequence>
<evidence type="ECO:0000256" key="1">
    <source>
        <dbReference type="SAM" id="MobiDB-lite"/>
    </source>
</evidence>